<keyword evidence="3" id="KW-1185">Reference proteome</keyword>
<keyword evidence="1" id="KW-0472">Membrane</keyword>
<gene>
    <name evidence="2" type="ORF">JGU71_00320</name>
</gene>
<dbReference type="EMBL" id="JAEMNV010000001">
    <property type="protein sequence ID" value="MBJ8337315.1"/>
    <property type="molecule type" value="Genomic_DNA"/>
</dbReference>
<reference evidence="2" key="1">
    <citation type="submission" date="2020-12" db="EMBL/GenBank/DDBJ databases">
        <title>Antrihabitans popcorni sp. nov. and Antrihabitans auranticaus sp. nov., isolated from a larva cave.</title>
        <authorList>
            <person name="Lee S.D."/>
            <person name="Kim I.S."/>
        </authorList>
    </citation>
    <scope>NUCLEOTIDE SEQUENCE</scope>
    <source>
        <strain evidence="2">YC3-6</strain>
    </source>
</reference>
<dbReference type="AlphaFoldDB" id="A0A934NLC8"/>
<evidence type="ECO:0000256" key="1">
    <source>
        <dbReference type="SAM" id="Phobius"/>
    </source>
</evidence>
<dbReference type="RefSeq" id="WP_199700916.1">
    <property type="nucleotide sequence ID" value="NZ_JAEMNV010000001.1"/>
</dbReference>
<dbReference type="Proteomes" id="UP000655868">
    <property type="component" value="Unassembled WGS sequence"/>
</dbReference>
<feature type="transmembrane region" description="Helical" evidence="1">
    <location>
        <begin position="30"/>
        <end position="47"/>
    </location>
</feature>
<evidence type="ECO:0000313" key="3">
    <source>
        <dbReference type="Proteomes" id="UP000655868"/>
    </source>
</evidence>
<accession>A0A934NLC8</accession>
<keyword evidence="1" id="KW-1133">Transmembrane helix</keyword>
<protein>
    <submittedName>
        <fullName evidence="2">Uncharacterized protein</fullName>
    </submittedName>
</protein>
<keyword evidence="1" id="KW-0812">Transmembrane</keyword>
<proteinExistence type="predicted"/>
<feature type="transmembrane region" description="Helical" evidence="1">
    <location>
        <begin position="53"/>
        <end position="71"/>
    </location>
</feature>
<sequence length="79" mass="8397">MNTTRIDSPLANLVTDASRFGPAPSRGREVAVIVTTVVLMAAILAIVQPTIVYTAIACALVVGNFAVRWALGTRKWGSR</sequence>
<name>A0A934NLC8_9NOCA</name>
<organism evidence="2 3">
    <name type="scientific">Antrihabitans stalagmiti</name>
    <dbReference type="NCBI Taxonomy" id="2799499"/>
    <lineage>
        <taxon>Bacteria</taxon>
        <taxon>Bacillati</taxon>
        <taxon>Actinomycetota</taxon>
        <taxon>Actinomycetes</taxon>
        <taxon>Mycobacteriales</taxon>
        <taxon>Nocardiaceae</taxon>
        <taxon>Antrihabitans</taxon>
    </lineage>
</organism>
<comment type="caution">
    <text evidence="2">The sequence shown here is derived from an EMBL/GenBank/DDBJ whole genome shotgun (WGS) entry which is preliminary data.</text>
</comment>
<evidence type="ECO:0000313" key="2">
    <source>
        <dbReference type="EMBL" id="MBJ8337315.1"/>
    </source>
</evidence>